<dbReference type="GO" id="GO:0009007">
    <property type="term" value="F:site-specific DNA-methyltransferase (adenine-specific) activity"/>
    <property type="evidence" value="ECO:0007669"/>
    <property type="project" value="UniProtKB-EC"/>
</dbReference>
<reference evidence="3 4" key="1">
    <citation type="submission" date="2015-09" db="EMBL/GenBank/DDBJ databases">
        <authorList>
            <consortium name="Pathogen Informatics"/>
        </authorList>
    </citation>
    <scope>NUCLEOTIDE SEQUENCE [LARGE SCALE GENOMIC DNA]</scope>
    <source>
        <strain evidence="3 4">2789STDY5834914</strain>
    </source>
</reference>
<name>A0A174N816_9FIRM</name>
<dbReference type="InterPro" id="IPR052933">
    <property type="entry name" value="DNA_Protect_Modify"/>
</dbReference>
<dbReference type="PANTHER" id="PTHR41313">
    <property type="entry name" value="ADENINE-SPECIFIC METHYLTRANSFERASE"/>
    <property type="match status" value="1"/>
</dbReference>
<dbReference type="InterPro" id="IPR029063">
    <property type="entry name" value="SAM-dependent_MTases_sf"/>
</dbReference>
<proteinExistence type="predicted"/>
<dbReference type="InterPro" id="IPR011639">
    <property type="entry name" value="MethylTrfase_TaqI-like_dom"/>
</dbReference>
<keyword evidence="3" id="KW-0808">Transferase</keyword>
<dbReference type="Proteomes" id="UP000095485">
    <property type="component" value="Unassembled WGS sequence"/>
</dbReference>
<evidence type="ECO:0000256" key="1">
    <source>
        <dbReference type="SAM" id="MobiDB-lite"/>
    </source>
</evidence>
<organism evidence="3 4">
    <name type="scientific">Dorea longicatena</name>
    <dbReference type="NCBI Taxonomy" id="88431"/>
    <lineage>
        <taxon>Bacteria</taxon>
        <taxon>Bacillati</taxon>
        <taxon>Bacillota</taxon>
        <taxon>Clostridia</taxon>
        <taxon>Lachnospirales</taxon>
        <taxon>Lachnospiraceae</taxon>
        <taxon>Dorea</taxon>
    </lineage>
</organism>
<gene>
    <name evidence="3" type="ORF">ERS852526_01100</name>
</gene>
<dbReference type="PANTHER" id="PTHR41313:SF1">
    <property type="entry name" value="DNA METHYLASE ADENINE-SPECIFIC DOMAIN-CONTAINING PROTEIN"/>
    <property type="match status" value="1"/>
</dbReference>
<evidence type="ECO:0000259" key="2">
    <source>
        <dbReference type="Pfam" id="PF07669"/>
    </source>
</evidence>
<dbReference type="EMBL" id="CZAY01000007">
    <property type="protein sequence ID" value="CUP42089.1"/>
    <property type="molecule type" value="Genomic_DNA"/>
</dbReference>
<accession>A0A174N816</accession>
<dbReference type="Gene3D" id="3.40.50.150">
    <property type="entry name" value="Vaccinia Virus protein VP39"/>
    <property type="match status" value="1"/>
</dbReference>
<dbReference type="GO" id="GO:0006304">
    <property type="term" value="P:DNA modification"/>
    <property type="evidence" value="ECO:0007669"/>
    <property type="project" value="InterPro"/>
</dbReference>
<dbReference type="Pfam" id="PF07669">
    <property type="entry name" value="Eco57I"/>
    <property type="match status" value="1"/>
</dbReference>
<dbReference type="AlphaFoldDB" id="A0A174N816"/>
<protein>
    <submittedName>
        <fullName evidence="3">DNA methylase</fullName>
    </submittedName>
</protein>
<feature type="region of interest" description="Disordered" evidence="1">
    <location>
        <begin position="1"/>
        <end position="43"/>
    </location>
</feature>
<dbReference type="PRINTS" id="PR00507">
    <property type="entry name" value="N12N6MTFRASE"/>
</dbReference>
<evidence type="ECO:0000313" key="3">
    <source>
        <dbReference type="EMBL" id="CUP42089.1"/>
    </source>
</evidence>
<dbReference type="CDD" id="cd02440">
    <property type="entry name" value="AdoMet_MTases"/>
    <property type="match status" value="1"/>
</dbReference>
<sequence length="416" mass="46865">MADVEEVEEKEVTAEEAVPESQEQETTKDSEEQEQNEPEEEITAKTAEELAESWDEGVFEYQGYHFEAVGILPEGIEGKDLVAQTRSNTELHLSTYHTEDFPKYSYDDFYAVSNAPTADVFRCLETGRNYIPGENELFGYEGEFQPYLKPEAEKIVTEPHNFRIQDNDLGAGGPKAKYKANMEAIHLLQTLEKEERLATPEEQESLSRYVGWGGIPQAFEENNSSWANEYLELKNTLSPEEYSAARASTLNAFYTSPTVIRSMYEALENMGLKQGNILEPSCGVGNFMGLIPESMSKANMYGVELDPVSGRIAKQLYQKNKIAVQGFEETNYPDSFFDCVVGNVPFGAYQVSDRRYDRHHFMIHDYFIAKSLDLVRPGGVVAVVTSSGTMDKQNPAVRQYIANRAELLGAIRLPKH</sequence>
<feature type="compositionally biased region" description="Acidic residues" evidence="1">
    <location>
        <begin position="31"/>
        <end position="41"/>
    </location>
</feature>
<evidence type="ECO:0000313" key="4">
    <source>
        <dbReference type="Proteomes" id="UP000095485"/>
    </source>
</evidence>
<dbReference type="GO" id="GO:0032259">
    <property type="term" value="P:methylation"/>
    <property type="evidence" value="ECO:0007669"/>
    <property type="project" value="UniProtKB-KW"/>
</dbReference>
<feature type="domain" description="Type II methyltransferase M.TaqI-like" evidence="2">
    <location>
        <begin position="325"/>
        <end position="407"/>
    </location>
</feature>
<keyword evidence="3" id="KW-0489">Methyltransferase</keyword>
<dbReference type="SUPFAM" id="SSF53335">
    <property type="entry name" value="S-adenosyl-L-methionine-dependent methyltransferases"/>
    <property type="match status" value="1"/>
</dbReference>